<evidence type="ECO:0000313" key="3">
    <source>
        <dbReference type="Proteomes" id="UP001241758"/>
    </source>
</evidence>
<accession>A0ABT6WWS1</accession>
<keyword evidence="3" id="KW-1185">Reference proteome</keyword>
<sequence length="303" mass="33465">MPSDVEGLWRSITEWLSCHAPATADVVRPPASDDDLSAVEVALGRPVPAELRHWWRMADGMNRGVLDPLIPPLYTPLPIADALEIRDFLVNLWPADDDELGDVDELAEVAGAPSYAFHQLFLPIAEDHCGQTMFVDLREGPWHGCIGVWDHESAWDSAVYWESITDMLTDLSKALLHGDLALVAHAERWFQRFPGHTAGTEVCRAAVGSTGHLKWTPCEIGSADSPPLIRCRSNTWRYAFVGMTDDMHRPLRSVSWFGARVAVPIGREWVPASSGGFHWARSGDPGRVYLELADATPAWAATP</sequence>
<protein>
    <submittedName>
        <fullName evidence="2">SMI1/KNR4 family protein</fullName>
    </submittedName>
</protein>
<dbReference type="InterPro" id="IPR037883">
    <property type="entry name" value="Knr4/Smi1-like_sf"/>
</dbReference>
<dbReference type="Pfam" id="PF09346">
    <property type="entry name" value="SMI1_KNR4"/>
    <property type="match status" value="1"/>
</dbReference>
<dbReference type="InterPro" id="IPR018958">
    <property type="entry name" value="Knr4/Smi1-like_dom"/>
</dbReference>
<dbReference type="EMBL" id="JASCTH010000029">
    <property type="protein sequence ID" value="MDI6104061.1"/>
    <property type="molecule type" value="Genomic_DNA"/>
</dbReference>
<comment type="caution">
    <text evidence="2">The sequence shown here is derived from an EMBL/GenBank/DDBJ whole genome shotgun (WGS) entry which is preliminary data.</text>
</comment>
<dbReference type="SUPFAM" id="SSF160631">
    <property type="entry name" value="SMI1/KNR4-like"/>
    <property type="match status" value="1"/>
</dbReference>
<evidence type="ECO:0000259" key="1">
    <source>
        <dbReference type="SMART" id="SM00860"/>
    </source>
</evidence>
<evidence type="ECO:0000313" key="2">
    <source>
        <dbReference type="EMBL" id="MDI6104061.1"/>
    </source>
</evidence>
<dbReference type="Gene3D" id="3.40.1580.10">
    <property type="entry name" value="SMI1/KNR4-like"/>
    <property type="match status" value="1"/>
</dbReference>
<name>A0ABT6WWS1_9ACTN</name>
<dbReference type="SMART" id="SM00860">
    <property type="entry name" value="SMI1_KNR4"/>
    <property type="match status" value="1"/>
</dbReference>
<proteinExistence type="predicted"/>
<organism evidence="2 3">
    <name type="scientific">Actinoplanes sandaracinus</name>
    <dbReference type="NCBI Taxonomy" id="3045177"/>
    <lineage>
        <taxon>Bacteria</taxon>
        <taxon>Bacillati</taxon>
        <taxon>Actinomycetota</taxon>
        <taxon>Actinomycetes</taxon>
        <taxon>Micromonosporales</taxon>
        <taxon>Micromonosporaceae</taxon>
        <taxon>Actinoplanes</taxon>
    </lineage>
</organism>
<reference evidence="2 3" key="1">
    <citation type="submission" date="2023-05" db="EMBL/GenBank/DDBJ databases">
        <title>Actinoplanes sp. NEAU-A12 genome sequencing.</title>
        <authorList>
            <person name="Wang Z.-S."/>
        </authorList>
    </citation>
    <scope>NUCLEOTIDE SEQUENCE [LARGE SCALE GENOMIC DNA]</scope>
    <source>
        <strain evidence="2 3">NEAU-A12</strain>
    </source>
</reference>
<feature type="domain" description="Knr4/Smi1-like" evidence="1">
    <location>
        <begin position="30"/>
        <end position="170"/>
    </location>
</feature>
<dbReference type="RefSeq" id="WP_282765316.1">
    <property type="nucleotide sequence ID" value="NZ_JASCTH010000029.1"/>
</dbReference>
<gene>
    <name evidence="2" type="ORF">QLQ12_36270</name>
</gene>
<dbReference type="Proteomes" id="UP001241758">
    <property type="component" value="Unassembled WGS sequence"/>
</dbReference>